<evidence type="ECO:0000256" key="1">
    <source>
        <dbReference type="SAM" id="SignalP"/>
    </source>
</evidence>
<dbReference type="InterPro" id="IPR036412">
    <property type="entry name" value="HAD-like_sf"/>
</dbReference>
<dbReference type="InterPro" id="IPR050582">
    <property type="entry name" value="HAD-like_SerB"/>
</dbReference>
<dbReference type="AlphaFoldDB" id="A0A4R7C629"/>
<feature type="chain" id="PRO_5020501887" evidence="1">
    <location>
        <begin position="28"/>
        <end position="337"/>
    </location>
</feature>
<reference evidence="2 3" key="1">
    <citation type="submission" date="2019-03" db="EMBL/GenBank/DDBJ databases">
        <title>Genomic Encyclopedia of Type Strains, Phase IV (KMG-IV): sequencing the most valuable type-strain genomes for metagenomic binning, comparative biology and taxonomic classification.</title>
        <authorList>
            <person name="Goeker M."/>
        </authorList>
    </citation>
    <scope>NUCLEOTIDE SEQUENCE [LARGE SCALE GENOMIC DNA]</scope>
    <source>
        <strain evidence="2 3">DSM 25903</strain>
    </source>
</reference>
<dbReference type="CDD" id="cd01427">
    <property type="entry name" value="HAD_like"/>
    <property type="match status" value="1"/>
</dbReference>
<sequence>MSMRSIHARFAGMVLALLLCVCAAAQAQQPTDPLPSWTDGRAKSAILDFVRRVTQEGGPDFVPPPERIATFDNDGTLWAERPIYFQLAFALDEIKRLAPSRPDWADKEPYRSVVAGSIDGLVASGEKGLLDILAATHAGMTTEDFARAVSDWLASARHPEKNRPYAELVYQPQLELLAYLRANGFKTFIVSGGGIEFMRVFAESRYGIPPEQVVGSSGRVTLRTSPDGRPQLYKEAEVEFVDDGPGKPVGINRFIGRRPILAFGNSDGDLQMLQYTAAGTGPRLALILHHTDGEREWAYDRKSHIGKLDKALDEGRAKGWIIVDMKSDWTSVFPPER</sequence>
<dbReference type="Gene3D" id="3.40.50.1000">
    <property type="entry name" value="HAD superfamily/HAD-like"/>
    <property type="match status" value="1"/>
</dbReference>
<evidence type="ECO:0000313" key="2">
    <source>
        <dbReference type="EMBL" id="TDR93553.1"/>
    </source>
</evidence>
<dbReference type="PANTHER" id="PTHR43344">
    <property type="entry name" value="PHOSPHOSERINE PHOSPHATASE"/>
    <property type="match status" value="1"/>
</dbReference>
<protein>
    <submittedName>
        <fullName evidence="2">Phosphoserine phosphatase</fullName>
    </submittedName>
</protein>
<organism evidence="2 3">
    <name type="scientific">Enterovirga rhinocerotis</name>
    <dbReference type="NCBI Taxonomy" id="1339210"/>
    <lineage>
        <taxon>Bacteria</taxon>
        <taxon>Pseudomonadati</taxon>
        <taxon>Pseudomonadota</taxon>
        <taxon>Alphaproteobacteria</taxon>
        <taxon>Hyphomicrobiales</taxon>
        <taxon>Methylobacteriaceae</taxon>
        <taxon>Enterovirga</taxon>
    </lineage>
</organism>
<dbReference type="Pfam" id="PF12710">
    <property type="entry name" value="HAD"/>
    <property type="match status" value="1"/>
</dbReference>
<gene>
    <name evidence="2" type="ORF">EV668_0818</name>
</gene>
<proteinExistence type="predicted"/>
<feature type="signal peptide" evidence="1">
    <location>
        <begin position="1"/>
        <end position="27"/>
    </location>
</feature>
<dbReference type="InterPro" id="IPR023214">
    <property type="entry name" value="HAD_sf"/>
</dbReference>
<comment type="caution">
    <text evidence="2">The sequence shown here is derived from an EMBL/GenBank/DDBJ whole genome shotgun (WGS) entry which is preliminary data.</text>
</comment>
<keyword evidence="3" id="KW-1185">Reference proteome</keyword>
<keyword evidence="1" id="KW-0732">Signal</keyword>
<name>A0A4R7C629_9HYPH</name>
<dbReference type="SUPFAM" id="SSF56784">
    <property type="entry name" value="HAD-like"/>
    <property type="match status" value="1"/>
</dbReference>
<evidence type="ECO:0000313" key="3">
    <source>
        <dbReference type="Proteomes" id="UP000295122"/>
    </source>
</evidence>
<dbReference type="Proteomes" id="UP000295122">
    <property type="component" value="Unassembled WGS sequence"/>
</dbReference>
<accession>A0A4R7C629</accession>
<dbReference type="EMBL" id="SNZR01000011">
    <property type="protein sequence ID" value="TDR93553.1"/>
    <property type="molecule type" value="Genomic_DNA"/>
</dbReference>